<feature type="signal peptide" evidence="5">
    <location>
        <begin position="1"/>
        <end position="17"/>
    </location>
</feature>
<dbReference type="GO" id="GO:0009277">
    <property type="term" value="C:fungal-type cell wall"/>
    <property type="evidence" value="ECO:0007669"/>
    <property type="project" value="TreeGrafter"/>
</dbReference>
<dbReference type="Pfam" id="PF00328">
    <property type="entry name" value="His_Phos_2"/>
    <property type="match status" value="1"/>
</dbReference>
<sequence length="441" mass="48537">MLRSLAVSLSIANSALAAYSFDPLEHLAGIAPYFEPSDPPLDPKPAQGCNVTRAAYLVRHAAIYANDFDYEEYIEPFTDKLGNTSVDWSRAGPLAFLATWQTPISDSEIEDLTKVGQLESYKLGVDVSMRYPGLKPPQKVWTSTAERTTLSADSFIEGISTSNDTERVSVPESAAEGADSLTPYKGCPKYSSSFGSEQSSEYKNTYTTPIMTRFHELAPEFNFTADDIVGMQQLCGYETVIRGSSPFCSLDVFSPNDWLGFEYTNDIQYFYNAGYGNQISGTLGFPWVNATSSLLMADEAGQDLYVSFTHRELPPPVIVALGLFNNSEFSGMNNPNATMPLTTQNYGRVWKSSAILPFLTNIAVEKMACDSPGYDARDYFRVLVNQSPQQLPGCADGPGESCSKAAFQEFVTARGEMFGSYTERCQPEYNNSTDVMTIYGQ</sequence>
<protein>
    <submittedName>
        <fullName evidence="6">Phosphoglycerate mutase-like protein</fullName>
    </submittedName>
</protein>
<feature type="disulfide bond" evidence="3">
    <location>
        <begin position="49"/>
        <end position="369"/>
    </location>
</feature>
<dbReference type="PANTHER" id="PTHR20963:SF14">
    <property type="entry name" value="ACID PHOSPHATASE, PUTATIVE-RELATED"/>
    <property type="match status" value="1"/>
</dbReference>
<reference evidence="6" key="1">
    <citation type="journal article" date="2020" name="Stud. Mycol.">
        <title>101 Dothideomycetes genomes: a test case for predicting lifestyles and emergence of pathogens.</title>
        <authorList>
            <person name="Haridas S."/>
            <person name="Albert R."/>
            <person name="Binder M."/>
            <person name="Bloem J."/>
            <person name="Labutti K."/>
            <person name="Salamov A."/>
            <person name="Andreopoulos B."/>
            <person name="Baker S."/>
            <person name="Barry K."/>
            <person name="Bills G."/>
            <person name="Bluhm B."/>
            <person name="Cannon C."/>
            <person name="Castanera R."/>
            <person name="Culley D."/>
            <person name="Daum C."/>
            <person name="Ezra D."/>
            <person name="Gonzalez J."/>
            <person name="Henrissat B."/>
            <person name="Kuo A."/>
            <person name="Liang C."/>
            <person name="Lipzen A."/>
            <person name="Lutzoni F."/>
            <person name="Magnuson J."/>
            <person name="Mondo S."/>
            <person name="Nolan M."/>
            <person name="Ohm R."/>
            <person name="Pangilinan J."/>
            <person name="Park H.-J."/>
            <person name="Ramirez L."/>
            <person name="Alfaro M."/>
            <person name="Sun H."/>
            <person name="Tritt A."/>
            <person name="Yoshinaga Y."/>
            <person name="Zwiers L.-H."/>
            <person name="Turgeon B."/>
            <person name="Goodwin S."/>
            <person name="Spatafora J."/>
            <person name="Crous P."/>
            <person name="Grigoriev I."/>
        </authorList>
    </citation>
    <scope>NUCLEOTIDE SEQUENCE</scope>
    <source>
        <strain evidence="6">CBS 122368</strain>
    </source>
</reference>
<keyword evidence="5" id="KW-0732">Signal</keyword>
<accession>A0A6A6HUA5</accession>
<dbReference type="SUPFAM" id="SSF53254">
    <property type="entry name" value="Phosphoglycerate mutase-like"/>
    <property type="match status" value="1"/>
</dbReference>
<dbReference type="GO" id="GO:0003993">
    <property type="term" value="F:acid phosphatase activity"/>
    <property type="evidence" value="ECO:0007669"/>
    <property type="project" value="TreeGrafter"/>
</dbReference>
<organism evidence="6 7">
    <name type="scientific">Trematosphaeria pertusa</name>
    <dbReference type="NCBI Taxonomy" id="390896"/>
    <lineage>
        <taxon>Eukaryota</taxon>
        <taxon>Fungi</taxon>
        <taxon>Dikarya</taxon>
        <taxon>Ascomycota</taxon>
        <taxon>Pezizomycotina</taxon>
        <taxon>Dothideomycetes</taxon>
        <taxon>Pleosporomycetidae</taxon>
        <taxon>Pleosporales</taxon>
        <taxon>Massarineae</taxon>
        <taxon>Trematosphaeriaceae</taxon>
        <taxon>Trematosphaeria</taxon>
    </lineage>
</organism>
<evidence type="ECO:0000256" key="4">
    <source>
        <dbReference type="SAM" id="MobiDB-lite"/>
    </source>
</evidence>
<proteinExistence type="predicted"/>
<evidence type="ECO:0000313" key="6">
    <source>
        <dbReference type="EMBL" id="KAF2241755.1"/>
    </source>
</evidence>
<dbReference type="CDD" id="cd07061">
    <property type="entry name" value="HP_HAP_like"/>
    <property type="match status" value="1"/>
</dbReference>
<evidence type="ECO:0000313" key="7">
    <source>
        <dbReference type="Proteomes" id="UP000800094"/>
    </source>
</evidence>
<dbReference type="AlphaFoldDB" id="A0A6A6HUA5"/>
<dbReference type="PIRSF" id="PIRSF000894">
    <property type="entry name" value="Acid_phosphatase"/>
    <property type="match status" value="1"/>
</dbReference>
<keyword evidence="3" id="KW-1015">Disulfide bond</keyword>
<evidence type="ECO:0000256" key="2">
    <source>
        <dbReference type="ARBA" id="ARBA00023180"/>
    </source>
</evidence>
<dbReference type="GeneID" id="54577698"/>
<evidence type="ECO:0000256" key="5">
    <source>
        <dbReference type="SAM" id="SignalP"/>
    </source>
</evidence>
<dbReference type="OrthoDB" id="6509975at2759"/>
<dbReference type="InterPro" id="IPR016274">
    <property type="entry name" value="Histidine_acid_Pase_euk"/>
</dbReference>
<dbReference type="InterPro" id="IPR029033">
    <property type="entry name" value="His_PPase_superfam"/>
</dbReference>
<gene>
    <name evidence="6" type="ORF">BU26DRAFT_439915</name>
</gene>
<evidence type="ECO:0000256" key="1">
    <source>
        <dbReference type="ARBA" id="ARBA00022801"/>
    </source>
</evidence>
<feature type="disulfide bond" evidence="3">
    <location>
        <begin position="394"/>
        <end position="402"/>
    </location>
</feature>
<keyword evidence="7" id="KW-1185">Reference proteome</keyword>
<dbReference type="Gene3D" id="3.40.50.1240">
    <property type="entry name" value="Phosphoglycerate mutase-like"/>
    <property type="match status" value="1"/>
</dbReference>
<feature type="disulfide bond" evidence="3">
    <location>
        <begin position="235"/>
        <end position="248"/>
    </location>
</feature>
<dbReference type="InterPro" id="IPR000560">
    <property type="entry name" value="His_Pase_clade-2"/>
</dbReference>
<dbReference type="EMBL" id="ML987210">
    <property type="protein sequence ID" value="KAF2241755.1"/>
    <property type="molecule type" value="Genomic_DNA"/>
</dbReference>
<feature type="chain" id="PRO_5025362501" evidence="5">
    <location>
        <begin position="18"/>
        <end position="441"/>
    </location>
</feature>
<keyword evidence="2" id="KW-0325">Glycoprotein</keyword>
<name>A0A6A6HUA5_9PLEO</name>
<dbReference type="FunFam" id="3.40.50.1240:FF:000065">
    <property type="entry name" value="Similar to histidine acid phosphatase"/>
    <property type="match status" value="1"/>
</dbReference>
<keyword evidence="1" id="KW-0378">Hydrolase</keyword>
<feature type="region of interest" description="Disordered" evidence="4">
    <location>
        <begin position="162"/>
        <end position="181"/>
    </location>
</feature>
<dbReference type="Proteomes" id="UP000800094">
    <property type="component" value="Unassembled WGS sequence"/>
</dbReference>
<evidence type="ECO:0000256" key="3">
    <source>
        <dbReference type="PIRSR" id="PIRSR000894-2"/>
    </source>
</evidence>
<dbReference type="RefSeq" id="XP_033676759.1">
    <property type="nucleotide sequence ID" value="XM_033824368.1"/>
</dbReference>
<dbReference type="PANTHER" id="PTHR20963">
    <property type="entry name" value="MULTIPLE INOSITOL POLYPHOSPHATE PHOSPHATASE-RELATED"/>
    <property type="match status" value="1"/>
</dbReference>